<feature type="domain" description="Polysaccharide export protein N-terminal" evidence="3">
    <location>
        <begin position="138"/>
        <end position="200"/>
    </location>
</feature>
<feature type="transmembrane region" description="Helical" evidence="2">
    <location>
        <begin position="736"/>
        <end position="758"/>
    </location>
</feature>
<keyword evidence="1" id="KW-0732">Signal</keyword>
<name>A0A4R6IW51_9BACT</name>
<dbReference type="RefSeq" id="WP_133474805.1">
    <property type="nucleotide sequence ID" value="NZ_SNWP01000011.1"/>
</dbReference>
<proteinExistence type="predicted"/>
<dbReference type="Pfam" id="PF10531">
    <property type="entry name" value="SLBB"/>
    <property type="match status" value="3"/>
</dbReference>
<dbReference type="Proteomes" id="UP000295741">
    <property type="component" value="Unassembled WGS sequence"/>
</dbReference>
<dbReference type="OrthoDB" id="9808948at2"/>
<protein>
    <submittedName>
        <fullName evidence="5">Protein involved in polysaccharide export with SLBB domain</fullName>
    </submittedName>
</protein>
<reference evidence="5 6" key="1">
    <citation type="submission" date="2019-03" db="EMBL/GenBank/DDBJ databases">
        <title>Genomic Encyclopedia of Archaeal and Bacterial Type Strains, Phase II (KMG-II): from individual species to whole genera.</title>
        <authorList>
            <person name="Goeker M."/>
        </authorList>
    </citation>
    <scope>NUCLEOTIDE SEQUENCE [LARGE SCALE GENOMIC DNA]</scope>
    <source>
        <strain evidence="5 6">DSM 28323</strain>
    </source>
</reference>
<feature type="domain" description="Soluble ligand binding" evidence="4">
    <location>
        <begin position="481"/>
        <end position="527"/>
    </location>
</feature>
<dbReference type="AlphaFoldDB" id="A0A4R6IW51"/>
<dbReference type="InterPro" id="IPR049712">
    <property type="entry name" value="Poly_export"/>
</dbReference>
<dbReference type="InterPro" id="IPR019554">
    <property type="entry name" value="Soluble_ligand-bd"/>
</dbReference>
<keyword evidence="2" id="KW-0812">Transmembrane</keyword>
<sequence length="760" mass="84724">MKKIIYIVAVWLACLVALETMAQRKIEGVGQLSDQQLAQLWQQTQKQGMSENDAMKELVKRGMSMADVAEFKKRLVRLQASDKKMFGKDNLIADTAYFLRDSSWKFEVPDVRMPSPYYGFDFFNNPQSSFIPNINMATPANYVLGPGDEIVLNITGLNEVSERVRVTREGNLALPHAGFVQVSGLTIEQATERIKNKLKLPYPALSNGQSQLLVTLGNVRSIRVTVIGEAYGPGDYTISSLAGFFNVLYLSGGPGKNGSLRAIELIRNNKVVKTIDFYQFLQTGLMDSEIRLQDRDIIRYPIYQKRVTLSGAVKRPSIYELLEKETLADLMRFAGGWADMAFRGAVKVAQVGKQERLFRDIPETDLSYFIPRDADSVFVDKVRERFLNRVMIAGSVVRPGNYELTDGLSLLRLIQKANGLTEDAFVNRGYIKRQAPGTTEPLLVSFNVQELLAGKTADIPLFREDSVVIQSRNDLISQMSITVGGNVRNPGTILFRKGMKLEDAILLAGGFTNDAATHKVEVSRLQKNNADTLANRLLTLFTVNVDSALDANKTSIQLEPLDYIFVPKLLNYQLPGSVKLRGEILYAGDYALERRDETVTEMLQRAGGISPYATMRDIQVFRNNLRVATDLFASGERFVLLPNDSIYIPRSTNFVEVKGAVFNPQILSYDAGNLKSYIADAGGVTDNGNLKKAYVQYSNGISRKTRKFLFFRSYPKILPGSKIVIPERSATERRGLSIIEISSLTGTLTALISLIAVLRN</sequence>
<evidence type="ECO:0000259" key="3">
    <source>
        <dbReference type="Pfam" id="PF02563"/>
    </source>
</evidence>
<dbReference type="Gene3D" id="3.30.1950.10">
    <property type="entry name" value="wza like domain"/>
    <property type="match status" value="1"/>
</dbReference>
<feature type="domain" description="Soluble ligand binding" evidence="4">
    <location>
        <begin position="389"/>
        <end position="424"/>
    </location>
</feature>
<accession>A0A4R6IW51</accession>
<gene>
    <name evidence="5" type="ORF">BC659_2248</name>
</gene>
<dbReference type="Pfam" id="PF02563">
    <property type="entry name" value="Poly_export"/>
    <property type="match status" value="1"/>
</dbReference>
<dbReference type="EMBL" id="SNWP01000011">
    <property type="protein sequence ID" value="TDO26933.1"/>
    <property type="molecule type" value="Genomic_DNA"/>
</dbReference>
<evidence type="ECO:0000256" key="2">
    <source>
        <dbReference type="SAM" id="Phobius"/>
    </source>
</evidence>
<dbReference type="GO" id="GO:0015159">
    <property type="term" value="F:polysaccharide transmembrane transporter activity"/>
    <property type="evidence" value="ECO:0007669"/>
    <property type="project" value="InterPro"/>
</dbReference>
<organism evidence="5 6">
    <name type="scientific">Sediminibacterium goheungense</name>
    <dbReference type="NCBI Taxonomy" id="1086393"/>
    <lineage>
        <taxon>Bacteria</taxon>
        <taxon>Pseudomonadati</taxon>
        <taxon>Bacteroidota</taxon>
        <taxon>Chitinophagia</taxon>
        <taxon>Chitinophagales</taxon>
        <taxon>Chitinophagaceae</taxon>
        <taxon>Sediminibacterium</taxon>
    </lineage>
</organism>
<dbReference type="Gene3D" id="3.10.560.10">
    <property type="entry name" value="Outer membrane lipoprotein wza domain like"/>
    <property type="match status" value="6"/>
</dbReference>
<evidence type="ECO:0000259" key="4">
    <source>
        <dbReference type="Pfam" id="PF10531"/>
    </source>
</evidence>
<dbReference type="PANTHER" id="PTHR33619">
    <property type="entry name" value="POLYSACCHARIDE EXPORT PROTEIN GFCE-RELATED"/>
    <property type="match status" value="1"/>
</dbReference>
<dbReference type="PANTHER" id="PTHR33619:SF3">
    <property type="entry name" value="POLYSACCHARIDE EXPORT PROTEIN GFCE-RELATED"/>
    <property type="match status" value="1"/>
</dbReference>
<dbReference type="InterPro" id="IPR003715">
    <property type="entry name" value="Poly_export_N"/>
</dbReference>
<evidence type="ECO:0000313" key="6">
    <source>
        <dbReference type="Proteomes" id="UP000295741"/>
    </source>
</evidence>
<keyword evidence="2" id="KW-1133">Transmembrane helix</keyword>
<keyword evidence="2" id="KW-0472">Membrane</keyword>
<evidence type="ECO:0000313" key="5">
    <source>
        <dbReference type="EMBL" id="TDO26933.1"/>
    </source>
</evidence>
<feature type="domain" description="Soluble ligand binding" evidence="4">
    <location>
        <begin position="306"/>
        <end position="353"/>
    </location>
</feature>
<evidence type="ECO:0000256" key="1">
    <source>
        <dbReference type="ARBA" id="ARBA00022729"/>
    </source>
</evidence>
<comment type="caution">
    <text evidence="5">The sequence shown here is derived from an EMBL/GenBank/DDBJ whole genome shotgun (WGS) entry which is preliminary data.</text>
</comment>
<keyword evidence="6" id="KW-1185">Reference proteome</keyword>